<accession>A0A1F7JBU3</accession>
<name>A0A1F7JBU3_9BACT</name>
<dbReference type="PANTHER" id="PTHR32347">
    <property type="entry name" value="EFFLUX SYSTEM COMPONENT YKNX-RELATED"/>
    <property type="match status" value="1"/>
</dbReference>
<sequence length="341" mass="38790">MTKFIKKRWYLVLIVLAIIIFVFVQNRKASSSQDQRDTYRIKKETLEETLSLSGEIDADERVVLKFQTSGRLAWVGVKEGDTVKKYQTIASLDQRDLKNRLQKYLNTFVSQRLNFEQTQDDYWNEQFDISETVRANAERVLQDAQYDLNSAVLDVELQTLTVEYANLWTPIEGVVTRIDVPFSGVNITPATAEFEIVNPSTIYLSVTAEQSDVILLSEGMQGEIVFDAYPEQTFSGTIDYISFSPVTGETGTVYKIKMLLSDDAQELPLKLAMTADVEFALREKPNVLAAPLKFIKEDNKGDYLDIERKGKREKVYIKKGEEIGEKVEIKSGVIVGDLVYD</sequence>
<dbReference type="Proteomes" id="UP000178857">
    <property type="component" value="Unassembled WGS sequence"/>
</dbReference>
<dbReference type="GO" id="GO:0022857">
    <property type="term" value="F:transmembrane transporter activity"/>
    <property type="evidence" value="ECO:0007669"/>
    <property type="project" value="InterPro"/>
</dbReference>
<dbReference type="InterPro" id="IPR006143">
    <property type="entry name" value="RND_pump_MFP"/>
</dbReference>
<organism evidence="4 5">
    <name type="scientific">Candidatus Roizmanbacteria bacterium RIFCSPLOWO2_01_FULL_44_13</name>
    <dbReference type="NCBI Taxonomy" id="1802069"/>
    <lineage>
        <taxon>Bacteria</taxon>
        <taxon>Candidatus Roizmaniibacteriota</taxon>
    </lineage>
</organism>
<dbReference type="Gene3D" id="2.40.30.170">
    <property type="match status" value="1"/>
</dbReference>
<dbReference type="Gene3D" id="2.40.50.100">
    <property type="match status" value="1"/>
</dbReference>
<reference evidence="4 5" key="1">
    <citation type="journal article" date="2016" name="Nat. Commun.">
        <title>Thousands of microbial genomes shed light on interconnected biogeochemical processes in an aquifer system.</title>
        <authorList>
            <person name="Anantharaman K."/>
            <person name="Brown C.T."/>
            <person name="Hug L.A."/>
            <person name="Sharon I."/>
            <person name="Castelle C.J."/>
            <person name="Probst A.J."/>
            <person name="Thomas B.C."/>
            <person name="Singh A."/>
            <person name="Wilkins M.J."/>
            <person name="Karaoz U."/>
            <person name="Brodie E.L."/>
            <person name="Williams K.H."/>
            <person name="Hubbard S.S."/>
            <person name="Banfield J.F."/>
        </authorList>
    </citation>
    <scope>NUCLEOTIDE SEQUENCE [LARGE SCALE GENOMIC DNA]</scope>
</reference>
<evidence type="ECO:0000256" key="1">
    <source>
        <dbReference type="ARBA" id="ARBA00004196"/>
    </source>
</evidence>
<dbReference type="STRING" id="1802069.A2970_00570"/>
<dbReference type="AlphaFoldDB" id="A0A1F7JBU3"/>
<protein>
    <submittedName>
        <fullName evidence="4">Uncharacterized protein</fullName>
    </submittedName>
</protein>
<proteinExistence type="inferred from homology"/>
<evidence type="ECO:0000256" key="2">
    <source>
        <dbReference type="ARBA" id="ARBA00009477"/>
    </source>
</evidence>
<comment type="caution">
    <text evidence="4">The sequence shown here is derived from an EMBL/GenBank/DDBJ whole genome shotgun (WGS) entry which is preliminary data.</text>
</comment>
<dbReference type="GO" id="GO:0030313">
    <property type="term" value="C:cell envelope"/>
    <property type="evidence" value="ECO:0007669"/>
    <property type="project" value="UniProtKB-SubCell"/>
</dbReference>
<evidence type="ECO:0000313" key="5">
    <source>
        <dbReference type="Proteomes" id="UP000178857"/>
    </source>
</evidence>
<evidence type="ECO:0000313" key="4">
    <source>
        <dbReference type="EMBL" id="OGK53104.1"/>
    </source>
</evidence>
<comment type="subcellular location">
    <subcellularLocation>
        <location evidence="1">Cell envelope</location>
    </subcellularLocation>
</comment>
<dbReference type="EMBL" id="MGAT01000006">
    <property type="protein sequence ID" value="OGK53104.1"/>
    <property type="molecule type" value="Genomic_DNA"/>
</dbReference>
<evidence type="ECO:0000256" key="3">
    <source>
        <dbReference type="ARBA" id="ARBA00023054"/>
    </source>
</evidence>
<dbReference type="InterPro" id="IPR050465">
    <property type="entry name" value="UPF0194_transport"/>
</dbReference>
<dbReference type="SUPFAM" id="SSF111369">
    <property type="entry name" value="HlyD-like secretion proteins"/>
    <property type="match status" value="1"/>
</dbReference>
<comment type="similarity">
    <text evidence="2">Belongs to the membrane fusion protein (MFP) (TC 8.A.1) family.</text>
</comment>
<keyword evidence="3" id="KW-0175">Coiled coil</keyword>
<dbReference type="GO" id="GO:0016020">
    <property type="term" value="C:membrane"/>
    <property type="evidence" value="ECO:0007669"/>
    <property type="project" value="InterPro"/>
</dbReference>
<gene>
    <name evidence="4" type="ORF">A2970_00570</name>
</gene>
<dbReference type="NCBIfam" id="TIGR01730">
    <property type="entry name" value="RND_mfp"/>
    <property type="match status" value="1"/>
</dbReference>